<evidence type="ECO:0000256" key="2">
    <source>
        <dbReference type="ARBA" id="ARBA00023002"/>
    </source>
</evidence>
<dbReference type="EnsemblMetazoa" id="G30022.4">
    <property type="protein sequence ID" value="G30022.4:cds"/>
    <property type="gene ID" value="G30022"/>
</dbReference>
<evidence type="ECO:0000256" key="3">
    <source>
        <dbReference type="SAM" id="MobiDB-lite"/>
    </source>
</evidence>
<keyword evidence="4" id="KW-1133">Transmembrane helix</keyword>
<dbReference type="Pfam" id="PF02615">
    <property type="entry name" value="Ldh_2"/>
    <property type="match status" value="1"/>
</dbReference>
<reference evidence="6" key="1">
    <citation type="submission" date="2022-08" db="UniProtKB">
        <authorList>
            <consortium name="EnsemblMetazoa"/>
        </authorList>
    </citation>
    <scope>IDENTIFICATION</scope>
    <source>
        <strain evidence="6">05x7-T-G4-1.051#20</strain>
    </source>
</reference>
<evidence type="ECO:0000313" key="7">
    <source>
        <dbReference type="Proteomes" id="UP000005408"/>
    </source>
</evidence>
<proteinExistence type="inferred from homology"/>
<feature type="transmembrane region" description="Helical" evidence="4">
    <location>
        <begin position="414"/>
        <end position="437"/>
    </location>
</feature>
<dbReference type="InterPro" id="IPR036111">
    <property type="entry name" value="Mal/L-sulfo/L-lacto_DH-like_sf"/>
</dbReference>
<keyword evidence="2" id="KW-0560">Oxidoreductase</keyword>
<dbReference type="InterPro" id="IPR027417">
    <property type="entry name" value="P-loop_NTPase"/>
</dbReference>
<dbReference type="Gene3D" id="3.40.50.300">
    <property type="entry name" value="P-loop containing nucleotide triphosphate hydrolases"/>
    <property type="match status" value="1"/>
</dbReference>
<dbReference type="GO" id="GO:0016491">
    <property type="term" value="F:oxidoreductase activity"/>
    <property type="evidence" value="ECO:0007669"/>
    <property type="project" value="UniProtKB-KW"/>
</dbReference>
<organism evidence="6 7">
    <name type="scientific">Magallana gigas</name>
    <name type="common">Pacific oyster</name>
    <name type="synonym">Crassostrea gigas</name>
    <dbReference type="NCBI Taxonomy" id="29159"/>
    <lineage>
        <taxon>Eukaryota</taxon>
        <taxon>Metazoa</taxon>
        <taxon>Spiralia</taxon>
        <taxon>Lophotrochozoa</taxon>
        <taxon>Mollusca</taxon>
        <taxon>Bivalvia</taxon>
        <taxon>Autobranchia</taxon>
        <taxon>Pteriomorphia</taxon>
        <taxon>Ostreida</taxon>
        <taxon>Ostreoidea</taxon>
        <taxon>Ostreidae</taxon>
        <taxon>Magallana</taxon>
    </lineage>
</organism>
<feature type="region of interest" description="Disordered" evidence="3">
    <location>
        <begin position="386"/>
        <end position="406"/>
    </location>
</feature>
<dbReference type="Pfam" id="PF20720">
    <property type="entry name" value="nSTAND3"/>
    <property type="match status" value="1"/>
</dbReference>
<keyword evidence="7" id="KW-1185">Reference proteome</keyword>
<feature type="compositionally biased region" description="Basic and acidic residues" evidence="3">
    <location>
        <begin position="463"/>
        <end position="475"/>
    </location>
</feature>
<name>A0A8W8LX95_MAGGI</name>
<dbReference type="Proteomes" id="UP000005408">
    <property type="component" value="Unassembled WGS sequence"/>
</dbReference>
<keyword evidence="4" id="KW-0472">Membrane</keyword>
<dbReference type="InterPro" id="IPR043143">
    <property type="entry name" value="Mal/L-sulf/L-lact_DH-like_NADP"/>
</dbReference>
<protein>
    <recommendedName>
        <fullName evidence="5">Novel STAND NTPase 3 domain-containing protein</fullName>
    </recommendedName>
</protein>
<evidence type="ECO:0000313" key="6">
    <source>
        <dbReference type="EnsemblMetazoa" id="G30022.4:cds"/>
    </source>
</evidence>
<evidence type="ECO:0000259" key="5">
    <source>
        <dbReference type="Pfam" id="PF20720"/>
    </source>
</evidence>
<dbReference type="Gene3D" id="1.10.1530.10">
    <property type="match status" value="1"/>
</dbReference>
<dbReference type="AlphaFoldDB" id="A0A8W8LX95"/>
<feature type="region of interest" description="Disordered" evidence="3">
    <location>
        <begin position="456"/>
        <end position="475"/>
    </location>
</feature>
<dbReference type="InterPro" id="IPR043144">
    <property type="entry name" value="Mal/L-sulf/L-lact_DH-like_ah"/>
</dbReference>
<evidence type="ECO:0000256" key="1">
    <source>
        <dbReference type="ARBA" id="ARBA00006056"/>
    </source>
</evidence>
<feature type="domain" description="Novel STAND NTPase 3" evidence="5">
    <location>
        <begin position="477"/>
        <end position="622"/>
    </location>
</feature>
<sequence length="812" mass="90171">MATEGDIVISKTELHDFAVRCVVAAGADPNHATDLADVLLTADYRGHFSHGMNRLEMYSSELQSGVCRGGGASPEIVRQTVATALVEGHNLLGPVVGKFAVDLAIQKAKEAGIGMVTVRGSNHFGMAGHYSLRAMEHGLIGMSFTNTSPVLNPTRSKDQVLGTNPICMAAPGKDGDNFVLDMATSSVALGKIEIQERRNRPLPPGWAVDADGKETYDPKKVKGLLPLGGTEESSGYKGYGLSMMVDVLTGILSGGSFGPHIRFWKGASRVANLGHCFIVFDPKAFTDDFEDRMSELIDYCRQLESVEGPDKPVIVAGDRARKHMEMCDKLGGIPYHPKQVDFMIDVPFLTLVPINWIPRLVSKQNARLTTIDRIILMLNTPADTPIFKGTQNRPTTTLPSTTHSGSNETTNNNAFIIIAIVLSVLVLVGVLAVIVVLHKRKCLCCQKQSKDNDIGQEEPFLPLDDKGGKPTKSKEPIPSFNQAKEFLSKKRKVLITGVQGSGKTFLAKSLVNDLEKRSKSKSIWISNITGLNQSELKEKADMYVFDGLFYELQVERKFKDTIRDLKKIINDNKEASLILTSPSYIWQKYVSINELEAMFSDVRVDLDQMNEREKRCVLTSLMKRYNVTGDEAERICNLEGRLLKQIPTCIGFPALISLICKTSSKDSVDKLLENPLQSITNKIATLKDALKIEERAKYLILAYMSFKGGKMNVNCIDTKLFDALKDKYAPGFDDKTMKRYVRNMKGYLLENKSGCFELDLNIMKKIVLVSVARDDSLFFQDKCKLCYAEYVIPRETCPSDIHTVYAECFYEI</sequence>
<feature type="compositionally biased region" description="Polar residues" evidence="3">
    <location>
        <begin position="389"/>
        <end position="406"/>
    </location>
</feature>
<evidence type="ECO:0000256" key="4">
    <source>
        <dbReference type="SAM" id="Phobius"/>
    </source>
</evidence>
<comment type="similarity">
    <text evidence="1">Belongs to the LDH2/MDH2 oxidoreductase family.</text>
</comment>
<dbReference type="PANTHER" id="PTHR11091">
    <property type="entry name" value="OXIDOREDUCTASE-RELATED"/>
    <property type="match status" value="1"/>
</dbReference>
<dbReference type="PANTHER" id="PTHR11091:SF0">
    <property type="entry name" value="MALATE DEHYDROGENASE"/>
    <property type="match status" value="1"/>
</dbReference>
<dbReference type="Gene3D" id="3.30.1370.60">
    <property type="entry name" value="Hypothetical oxidoreductase yiak, domain 2"/>
    <property type="match status" value="1"/>
</dbReference>
<dbReference type="SUPFAM" id="SSF89733">
    <property type="entry name" value="L-sulfolactate dehydrogenase-like"/>
    <property type="match status" value="1"/>
</dbReference>
<dbReference type="InterPro" id="IPR049050">
    <property type="entry name" value="nSTAND3"/>
</dbReference>
<keyword evidence="4" id="KW-0812">Transmembrane</keyword>
<dbReference type="SUPFAM" id="SSF52540">
    <property type="entry name" value="P-loop containing nucleoside triphosphate hydrolases"/>
    <property type="match status" value="1"/>
</dbReference>
<dbReference type="InterPro" id="IPR003767">
    <property type="entry name" value="Malate/L-lactate_DH-like"/>
</dbReference>
<accession>A0A8W8LX95</accession>